<feature type="domain" description="Peptidase C51" evidence="1">
    <location>
        <begin position="1"/>
        <end position="88"/>
    </location>
</feature>
<dbReference type="Proteomes" id="UP000076925">
    <property type="component" value="Unassembled WGS sequence"/>
</dbReference>
<dbReference type="InterPro" id="IPR007921">
    <property type="entry name" value="CHAP_dom"/>
</dbReference>
<organism evidence="2 3">
    <name type="scientific">Scytonema hofmannii PCC 7110</name>
    <dbReference type="NCBI Taxonomy" id="128403"/>
    <lineage>
        <taxon>Bacteria</taxon>
        <taxon>Bacillati</taxon>
        <taxon>Cyanobacteriota</taxon>
        <taxon>Cyanophyceae</taxon>
        <taxon>Nostocales</taxon>
        <taxon>Scytonemataceae</taxon>
        <taxon>Scytonema</taxon>
    </lineage>
</organism>
<dbReference type="Gene3D" id="3.90.1720.10">
    <property type="entry name" value="endopeptidase domain like (from Nostoc punctiforme)"/>
    <property type="match status" value="1"/>
</dbReference>
<evidence type="ECO:0000259" key="1">
    <source>
        <dbReference type="PROSITE" id="PS50911"/>
    </source>
</evidence>
<keyword evidence="3" id="KW-1185">Reference proteome</keyword>
<evidence type="ECO:0000313" key="3">
    <source>
        <dbReference type="Proteomes" id="UP000076925"/>
    </source>
</evidence>
<dbReference type="OrthoDB" id="514912at2"/>
<dbReference type="RefSeq" id="WP_066613515.1">
    <property type="nucleotide sequence ID" value="NZ_KQ976355.1"/>
</dbReference>
<evidence type="ECO:0000313" key="2">
    <source>
        <dbReference type="EMBL" id="KYC34743.1"/>
    </source>
</evidence>
<dbReference type="InterPro" id="IPR038765">
    <property type="entry name" value="Papain-like_cys_pep_sf"/>
</dbReference>
<dbReference type="STRING" id="128403.WA1_49335"/>
<accession>A0A139WQP2</accession>
<dbReference type="SUPFAM" id="SSF54001">
    <property type="entry name" value="Cysteine proteinases"/>
    <property type="match status" value="1"/>
</dbReference>
<comment type="caution">
    <text evidence="2">The sequence shown here is derived from an EMBL/GenBank/DDBJ whole genome shotgun (WGS) entry which is preliminary data.</text>
</comment>
<gene>
    <name evidence="2" type="ORF">WA1_49335</name>
</gene>
<proteinExistence type="predicted"/>
<sequence length="89" mass="9688">MLGNAFEWGTQAANAGIPTSNTPQIGAIAQWDKSSMYPLGHVAVVEKINSDGTILISESSYSPNIGSKWDFLYRTRTISANEPSRFILP</sequence>
<dbReference type="PROSITE" id="PS50911">
    <property type="entry name" value="CHAP"/>
    <property type="match status" value="1"/>
</dbReference>
<reference evidence="2 3" key="1">
    <citation type="journal article" date="2013" name="Genome Biol. Evol.">
        <title>Genomes of Stigonematalean cyanobacteria (subsection V) and the evolution of oxygenic photosynthesis from prokaryotes to plastids.</title>
        <authorList>
            <person name="Dagan T."/>
            <person name="Roettger M."/>
            <person name="Stucken K."/>
            <person name="Landan G."/>
            <person name="Koch R."/>
            <person name="Major P."/>
            <person name="Gould S.B."/>
            <person name="Goremykin V.V."/>
            <person name="Rippka R."/>
            <person name="Tandeau de Marsac N."/>
            <person name="Gugger M."/>
            <person name="Lockhart P.J."/>
            <person name="Allen J.F."/>
            <person name="Brune I."/>
            <person name="Maus I."/>
            <person name="Puhler A."/>
            <person name="Martin W.F."/>
        </authorList>
    </citation>
    <scope>NUCLEOTIDE SEQUENCE [LARGE SCALE GENOMIC DNA]</scope>
    <source>
        <strain evidence="2 3">PCC 7110</strain>
    </source>
</reference>
<dbReference type="Pfam" id="PF05257">
    <property type="entry name" value="CHAP"/>
    <property type="match status" value="1"/>
</dbReference>
<dbReference type="AlphaFoldDB" id="A0A139WQP2"/>
<dbReference type="EMBL" id="ANNX02000064">
    <property type="protein sequence ID" value="KYC34743.1"/>
    <property type="molecule type" value="Genomic_DNA"/>
</dbReference>
<name>A0A139WQP2_9CYAN</name>
<protein>
    <recommendedName>
        <fullName evidence="1">Peptidase C51 domain-containing protein</fullName>
    </recommendedName>
</protein>